<feature type="transmembrane region" description="Helical" evidence="1">
    <location>
        <begin position="100"/>
        <end position="120"/>
    </location>
</feature>
<keyword evidence="1" id="KW-0812">Transmembrane</keyword>
<dbReference type="RefSeq" id="XP_007682149.1">
    <property type="nucleotide sequence ID" value="XM_007683959.1"/>
</dbReference>
<feature type="transmembrane region" description="Helical" evidence="1">
    <location>
        <begin position="215"/>
        <end position="237"/>
    </location>
</feature>
<gene>
    <name evidence="2" type="ORF">COCMIDRAFT_31491</name>
</gene>
<proteinExistence type="predicted"/>
<sequence>MAPTSNSPNLSKRLFCPNAFPSYDIQLYLAYYIVFLIIFLAIFITSFFVRKRSGGSGKSLIGFAYILTLLLEIASLALDFTALLRAQCQTGSLQEVRDMSLASTIMSFFSIWGMLVLVVYQVNILLRKQLGSAVGVFRTICLVAVGAMGFIYIAYISIFSFLWISRASIWRDERWRLQLVSQRLSLAVRALYVLCVIMSVILATRTLSGLRRAQLAAGDLIGWVAALHIFMFIWSGLSIVLQALSLYTETLDLKTSIALSYVLAVFQALSFVALLGIAKHTCWKQGRKPAQHVYAPVMEGHTAYVH</sequence>
<dbReference type="AlphaFoldDB" id="W6ZHM8"/>
<evidence type="ECO:0000313" key="3">
    <source>
        <dbReference type="Proteomes" id="UP000054032"/>
    </source>
</evidence>
<name>W6ZHM8_COCMI</name>
<organism evidence="2 3">
    <name type="scientific">Bipolaris oryzae ATCC 44560</name>
    <dbReference type="NCBI Taxonomy" id="930090"/>
    <lineage>
        <taxon>Eukaryota</taxon>
        <taxon>Fungi</taxon>
        <taxon>Dikarya</taxon>
        <taxon>Ascomycota</taxon>
        <taxon>Pezizomycotina</taxon>
        <taxon>Dothideomycetes</taxon>
        <taxon>Pleosporomycetidae</taxon>
        <taxon>Pleosporales</taxon>
        <taxon>Pleosporineae</taxon>
        <taxon>Pleosporaceae</taxon>
        <taxon>Bipolaris</taxon>
    </lineage>
</organism>
<dbReference type="OrthoDB" id="3783050at2759"/>
<feature type="transmembrane region" description="Helical" evidence="1">
    <location>
        <begin position="184"/>
        <end position="203"/>
    </location>
</feature>
<dbReference type="EMBL" id="KI963918">
    <property type="protein sequence ID" value="EUC51352.1"/>
    <property type="molecule type" value="Genomic_DNA"/>
</dbReference>
<feature type="transmembrane region" description="Helical" evidence="1">
    <location>
        <begin position="60"/>
        <end position="80"/>
    </location>
</feature>
<dbReference type="eggNOG" id="ENOG502SY61">
    <property type="taxonomic scope" value="Eukaryota"/>
</dbReference>
<evidence type="ECO:0000313" key="2">
    <source>
        <dbReference type="EMBL" id="EUC51352.1"/>
    </source>
</evidence>
<protein>
    <submittedName>
        <fullName evidence="2">Uncharacterized protein</fullName>
    </submittedName>
</protein>
<dbReference type="HOGENOM" id="CLU_078579_0_0_1"/>
<feature type="transmembrane region" description="Helical" evidence="1">
    <location>
        <begin position="29"/>
        <end position="48"/>
    </location>
</feature>
<feature type="transmembrane region" description="Helical" evidence="1">
    <location>
        <begin position="140"/>
        <end position="164"/>
    </location>
</feature>
<evidence type="ECO:0000256" key="1">
    <source>
        <dbReference type="SAM" id="Phobius"/>
    </source>
</evidence>
<accession>W6ZHM8</accession>
<dbReference type="KEGG" id="bor:COCMIDRAFT_31491"/>
<keyword evidence="1" id="KW-0472">Membrane</keyword>
<feature type="transmembrane region" description="Helical" evidence="1">
    <location>
        <begin position="257"/>
        <end position="278"/>
    </location>
</feature>
<dbReference type="Proteomes" id="UP000054032">
    <property type="component" value="Unassembled WGS sequence"/>
</dbReference>
<reference evidence="2 3" key="1">
    <citation type="journal article" date="2013" name="PLoS Genet.">
        <title>Comparative genome structure, secondary metabolite, and effector coding capacity across Cochliobolus pathogens.</title>
        <authorList>
            <person name="Condon B.J."/>
            <person name="Leng Y."/>
            <person name="Wu D."/>
            <person name="Bushley K.E."/>
            <person name="Ohm R.A."/>
            <person name="Otillar R."/>
            <person name="Martin J."/>
            <person name="Schackwitz W."/>
            <person name="Grimwood J."/>
            <person name="MohdZainudin N."/>
            <person name="Xue C."/>
            <person name="Wang R."/>
            <person name="Manning V.A."/>
            <person name="Dhillon B."/>
            <person name="Tu Z.J."/>
            <person name="Steffenson B.J."/>
            <person name="Salamov A."/>
            <person name="Sun H."/>
            <person name="Lowry S."/>
            <person name="LaButti K."/>
            <person name="Han J."/>
            <person name="Copeland A."/>
            <person name="Lindquist E."/>
            <person name="Barry K."/>
            <person name="Schmutz J."/>
            <person name="Baker S.E."/>
            <person name="Ciuffetti L.M."/>
            <person name="Grigoriev I.V."/>
            <person name="Zhong S."/>
            <person name="Turgeon B.G."/>
        </authorList>
    </citation>
    <scope>NUCLEOTIDE SEQUENCE [LARGE SCALE GENOMIC DNA]</scope>
    <source>
        <strain evidence="2 3">ATCC 44560</strain>
    </source>
</reference>
<dbReference type="GeneID" id="19121882"/>
<keyword evidence="1" id="KW-1133">Transmembrane helix</keyword>
<keyword evidence="3" id="KW-1185">Reference proteome</keyword>